<dbReference type="KEGG" id="ngr:NAEGRDRAFT_57301"/>
<evidence type="ECO:0000256" key="1">
    <source>
        <dbReference type="SAM" id="Phobius"/>
    </source>
</evidence>
<evidence type="ECO:0000313" key="4">
    <source>
        <dbReference type="Proteomes" id="UP000006671"/>
    </source>
</evidence>
<dbReference type="Gene3D" id="1.10.167.10">
    <property type="entry name" value="Regulator of G-protein Signalling 4, domain 2"/>
    <property type="match status" value="1"/>
</dbReference>
<keyword evidence="1" id="KW-0472">Membrane</keyword>
<dbReference type="InterPro" id="IPR044926">
    <property type="entry name" value="RGS_subdomain_2"/>
</dbReference>
<keyword evidence="1" id="KW-1133">Transmembrane helix</keyword>
<dbReference type="InterPro" id="IPR016137">
    <property type="entry name" value="RGS"/>
</dbReference>
<reference evidence="3 4" key="1">
    <citation type="journal article" date="2010" name="Cell">
        <title>The genome of Naegleria gruberi illuminates early eukaryotic versatility.</title>
        <authorList>
            <person name="Fritz-Laylin L.K."/>
            <person name="Prochnik S.E."/>
            <person name="Ginger M.L."/>
            <person name="Dacks J.B."/>
            <person name="Carpenter M.L."/>
            <person name="Field M.C."/>
            <person name="Kuo A."/>
            <person name="Paredez A."/>
            <person name="Chapman J."/>
            <person name="Pham J."/>
            <person name="Shu S."/>
            <person name="Neupane R."/>
            <person name="Cipriano M."/>
            <person name="Mancuso J."/>
            <person name="Tu H."/>
            <person name="Salamov A."/>
            <person name="Lindquist E."/>
            <person name="Shapiro H."/>
            <person name="Lucas S."/>
            <person name="Grigoriev I.V."/>
            <person name="Cande W.Z."/>
            <person name="Fulton C."/>
            <person name="Rokhsar D.S."/>
            <person name="Dawson S.C."/>
        </authorList>
    </citation>
    <scope>NUCLEOTIDE SEQUENCE [LARGE SCALE GENOMIC DNA]</scope>
    <source>
        <strain evidence="3 4">NEG-M</strain>
    </source>
</reference>
<dbReference type="Pfam" id="PF00615">
    <property type="entry name" value="RGS"/>
    <property type="match status" value="1"/>
</dbReference>
<protein>
    <recommendedName>
        <fullName evidence="2">RGS domain-containing protein</fullName>
    </recommendedName>
</protein>
<evidence type="ECO:0000313" key="3">
    <source>
        <dbReference type="EMBL" id="EFC47598.1"/>
    </source>
</evidence>
<dbReference type="RefSeq" id="XP_002680342.1">
    <property type="nucleotide sequence ID" value="XM_002680296.1"/>
</dbReference>
<dbReference type="VEuPathDB" id="AmoebaDB:NAEGRDRAFT_57301"/>
<dbReference type="Proteomes" id="UP000006671">
    <property type="component" value="Unassembled WGS sequence"/>
</dbReference>
<evidence type="ECO:0000259" key="2">
    <source>
        <dbReference type="PROSITE" id="PS50132"/>
    </source>
</evidence>
<dbReference type="AlphaFoldDB" id="D2V6L4"/>
<proteinExistence type="predicted"/>
<dbReference type="PROSITE" id="PS50132">
    <property type="entry name" value="RGS"/>
    <property type="match status" value="1"/>
</dbReference>
<accession>D2V6L4</accession>
<dbReference type="GeneID" id="8861653"/>
<name>D2V6L4_NAEGR</name>
<dbReference type="InterPro" id="IPR036305">
    <property type="entry name" value="RGS_sf"/>
</dbReference>
<feature type="transmembrane region" description="Helical" evidence="1">
    <location>
        <begin position="225"/>
        <end position="245"/>
    </location>
</feature>
<feature type="domain" description="RGS" evidence="2">
    <location>
        <begin position="264"/>
        <end position="368"/>
    </location>
</feature>
<dbReference type="InParanoid" id="D2V6L4"/>
<keyword evidence="1" id="KW-0812">Transmembrane</keyword>
<sequence length="382" mass="43455">MDKSTNSQIIQNKTKSTAFTQTSRTSKISKGTISSLSFKIKLCCGVLELDCMRLLSLISLFINIAAFIIVAGVTIDMFNITQNSFSKVLIARGDALNTNELMLDIVRVGALSRNNSEVDKWYVYKEQMIDALDRFFEYVDPVVKLSNFNNGSKNGVDMYTLPLMEEIIILLKQNNYDRAFELYQGGTYQNATTTWYKQQSTVFNSVKTDSRDQDDLVYNSSTGTLIVVCVSLAVVIPIVIVMTILNIRRESTLTETLQNSRVIQLMDTMNDSTMSKFFKQACTTEKKTDSYFLLAEIMNFNKMKDEADMKTQANHIYQKFLVERKQSFRYINKAMVSIIGKEIQDAEGGGVFNVSLFREMELCVCSELIPTHRIFMKTIKGM</sequence>
<keyword evidence="4" id="KW-1185">Reference proteome</keyword>
<gene>
    <name evidence="3" type="ORF">NAEGRDRAFT_57301</name>
</gene>
<feature type="transmembrane region" description="Helical" evidence="1">
    <location>
        <begin position="54"/>
        <end position="75"/>
    </location>
</feature>
<dbReference type="EMBL" id="GG738854">
    <property type="protein sequence ID" value="EFC47598.1"/>
    <property type="molecule type" value="Genomic_DNA"/>
</dbReference>
<organism evidence="4">
    <name type="scientific">Naegleria gruberi</name>
    <name type="common">Amoeba</name>
    <dbReference type="NCBI Taxonomy" id="5762"/>
    <lineage>
        <taxon>Eukaryota</taxon>
        <taxon>Discoba</taxon>
        <taxon>Heterolobosea</taxon>
        <taxon>Tetramitia</taxon>
        <taxon>Eutetramitia</taxon>
        <taxon>Vahlkampfiidae</taxon>
        <taxon>Naegleria</taxon>
    </lineage>
</organism>
<dbReference type="SUPFAM" id="SSF48097">
    <property type="entry name" value="Regulator of G-protein signaling, RGS"/>
    <property type="match status" value="1"/>
</dbReference>